<evidence type="ECO:0000313" key="2">
    <source>
        <dbReference type="EMBL" id="KYP42510.1"/>
    </source>
</evidence>
<name>A0A151RIW4_CAJCA</name>
<dbReference type="Proteomes" id="UP000075243">
    <property type="component" value="Unassembled WGS sequence"/>
</dbReference>
<organism evidence="2 3">
    <name type="scientific">Cajanus cajan</name>
    <name type="common">Pigeon pea</name>
    <name type="synonym">Cajanus indicus</name>
    <dbReference type="NCBI Taxonomy" id="3821"/>
    <lineage>
        <taxon>Eukaryota</taxon>
        <taxon>Viridiplantae</taxon>
        <taxon>Streptophyta</taxon>
        <taxon>Embryophyta</taxon>
        <taxon>Tracheophyta</taxon>
        <taxon>Spermatophyta</taxon>
        <taxon>Magnoliopsida</taxon>
        <taxon>eudicotyledons</taxon>
        <taxon>Gunneridae</taxon>
        <taxon>Pentapetalae</taxon>
        <taxon>rosids</taxon>
        <taxon>fabids</taxon>
        <taxon>Fabales</taxon>
        <taxon>Fabaceae</taxon>
        <taxon>Papilionoideae</taxon>
        <taxon>50 kb inversion clade</taxon>
        <taxon>NPAAA clade</taxon>
        <taxon>indigoferoid/millettioid clade</taxon>
        <taxon>Phaseoleae</taxon>
        <taxon>Cajanus</taxon>
    </lineage>
</organism>
<dbReference type="InterPro" id="IPR049163">
    <property type="entry name" value="Pif1-like_2B_dom"/>
</dbReference>
<dbReference type="Pfam" id="PF21530">
    <property type="entry name" value="Pif1_2B_dom"/>
    <property type="match status" value="1"/>
</dbReference>
<accession>A0A151RIW4</accession>
<keyword evidence="3" id="KW-1185">Reference proteome</keyword>
<reference evidence="2" key="1">
    <citation type="journal article" date="2012" name="Nat. Biotechnol.">
        <title>Draft genome sequence of pigeonpea (Cajanus cajan), an orphan legume crop of resource-poor farmers.</title>
        <authorList>
            <person name="Varshney R.K."/>
            <person name="Chen W."/>
            <person name="Li Y."/>
            <person name="Bharti A.K."/>
            <person name="Saxena R.K."/>
            <person name="Schlueter J.A."/>
            <person name="Donoghue M.T."/>
            <person name="Azam S."/>
            <person name="Fan G."/>
            <person name="Whaley A.M."/>
            <person name="Farmer A.D."/>
            <person name="Sheridan J."/>
            <person name="Iwata A."/>
            <person name="Tuteja R."/>
            <person name="Penmetsa R.V."/>
            <person name="Wu W."/>
            <person name="Upadhyaya H.D."/>
            <person name="Yang S.P."/>
            <person name="Shah T."/>
            <person name="Saxena K.B."/>
            <person name="Michael T."/>
            <person name="McCombie W.R."/>
            <person name="Yang B."/>
            <person name="Zhang G."/>
            <person name="Yang H."/>
            <person name="Wang J."/>
            <person name="Spillane C."/>
            <person name="Cook D.R."/>
            <person name="May G.D."/>
            <person name="Xu X."/>
            <person name="Jackson S.A."/>
        </authorList>
    </citation>
    <scope>NUCLEOTIDE SEQUENCE [LARGE SCALE GENOMIC DNA]</scope>
</reference>
<dbReference type="Gramene" id="C.cajan_33291.t">
    <property type="protein sequence ID" value="C.cajan_33291.t.cds1"/>
    <property type="gene ID" value="C.cajan_33291"/>
</dbReference>
<evidence type="ECO:0000313" key="3">
    <source>
        <dbReference type="Proteomes" id="UP000075243"/>
    </source>
</evidence>
<protein>
    <recommendedName>
        <fullName evidence="1">DNA helicase Pif1-like 2B domain-containing protein</fullName>
    </recommendedName>
</protein>
<evidence type="ECO:0000259" key="1">
    <source>
        <dbReference type="Pfam" id="PF21530"/>
    </source>
</evidence>
<proteinExistence type="predicted"/>
<dbReference type="AlphaFoldDB" id="A0A151RIW4"/>
<feature type="domain" description="DNA helicase Pif1-like 2B" evidence="1">
    <location>
        <begin position="20"/>
        <end position="53"/>
    </location>
</feature>
<feature type="non-terminal residue" evidence="2">
    <location>
        <position position="1"/>
    </location>
</feature>
<sequence length="53" mass="5652">VTCSTKGQLGTPNDVYTPESLNIITAFGLPNHDVKLKVGVLIILLRNIDQSSG</sequence>
<gene>
    <name evidence="2" type="ORF">KK1_036093</name>
</gene>
<dbReference type="EMBL" id="KQ483714">
    <property type="protein sequence ID" value="KYP42510.1"/>
    <property type="molecule type" value="Genomic_DNA"/>
</dbReference>